<proteinExistence type="predicted"/>
<dbReference type="AlphaFoldDB" id="A0A0P1FED2"/>
<evidence type="ECO:0000313" key="1">
    <source>
        <dbReference type="EMBL" id="CUH66575.1"/>
    </source>
</evidence>
<keyword evidence="2" id="KW-1185">Reference proteome</keyword>
<organism evidence="1 2">
    <name type="scientific">Thalassovita gelatinovora</name>
    <name type="common">Thalassobius gelatinovorus</name>
    <dbReference type="NCBI Taxonomy" id="53501"/>
    <lineage>
        <taxon>Bacteria</taxon>
        <taxon>Pseudomonadati</taxon>
        <taxon>Pseudomonadota</taxon>
        <taxon>Alphaproteobacteria</taxon>
        <taxon>Rhodobacterales</taxon>
        <taxon>Roseobacteraceae</taxon>
        <taxon>Thalassovita</taxon>
    </lineage>
</organism>
<gene>
    <name evidence="1" type="ORF">TG4357_02494</name>
</gene>
<dbReference type="EMBL" id="CYSA01000025">
    <property type="protein sequence ID" value="CUH66575.1"/>
    <property type="molecule type" value="Genomic_DNA"/>
</dbReference>
<dbReference type="STRING" id="53501.SAMN04488043_10530"/>
<name>A0A0P1FED2_THAGE</name>
<protein>
    <submittedName>
        <fullName evidence="1">Uncharacterized protein</fullName>
    </submittedName>
</protein>
<accession>A0A0P1FED2</accession>
<sequence>MRRCKGYDPKSLSTLSIVIDLLPAAGFALRLVQRVADGCFGAPFTASAGKWALSCTVPVIRFGQPLDEEITKQIFN</sequence>
<evidence type="ECO:0000313" key="2">
    <source>
        <dbReference type="Proteomes" id="UP000051587"/>
    </source>
</evidence>
<dbReference type="Proteomes" id="UP000051587">
    <property type="component" value="Unassembled WGS sequence"/>
</dbReference>
<reference evidence="1 2" key="1">
    <citation type="submission" date="2015-09" db="EMBL/GenBank/DDBJ databases">
        <authorList>
            <consortium name="Swine Surveillance"/>
        </authorList>
    </citation>
    <scope>NUCLEOTIDE SEQUENCE [LARGE SCALE GENOMIC DNA]</scope>
    <source>
        <strain evidence="1 2">CECT 4357</strain>
    </source>
</reference>